<dbReference type="GeneID" id="28928605"/>
<dbReference type="Pfam" id="PF00361">
    <property type="entry name" value="Proton_antipo_M"/>
    <property type="match status" value="1"/>
</dbReference>
<dbReference type="PANTHER" id="PTHR43507:SF1">
    <property type="entry name" value="NADH-UBIQUINONE OXIDOREDUCTASE CHAIN 4"/>
    <property type="match status" value="1"/>
</dbReference>
<evidence type="ECO:0000313" key="4">
    <source>
        <dbReference type="EMBL" id="ANB10911.1"/>
    </source>
</evidence>
<dbReference type="GO" id="GO:0042773">
    <property type="term" value="P:ATP synthesis coupled electron transport"/>
    <property type="evidence" value="ECO:0007669"/>
    <property type="project" value="InterPro"/>
</dbReference>
<dbReference type="GO" id="GO:0008137">
    <property type="term" value="F:NADH dehydrogenase (ubiquinone) activity"/>
    <property type="evidence" value="ECO:0007669"/>
    <property type="project" value="UniProtKB-UniRule"/>
</dbReference>
<feature type="transmembrane region" description="Helical" evidence="1">
    <location>
        <begin position="54"/>
        <end position="76"/>
    </location>
</feature>
<proteinExistence type="inferred from homology"/>
<dbReference type="OrthoDB" id="564260at2759"/>
<sequence length="176" mass="19394">MSVCILGVFANNIIGIEGSYLLSIAHGLVSPGLFMAVGGILYDRYHTRMVAYYNGLLSFMPLFSLYFMVLSFANIGTPLSANFIGEFFSIYGAFKTSPILATMATFSVLLSATYQMKLTNRMTGGYSPNISNIGDLTSRESVMLVSLILPTLFMGMYPQFIMNDLYHIVSSTIYTL</sequence>
<dbReference type="GO" id="GO:0015990">
    <property type="term" value="P:electron transport coupled proton transport"/>
    <property type="evidence" value="ECO:0007669"/>
    <property type="project" value="TreeGrafter"/>
</dbReference>
<dbReference type="EC" id="7.1.1.2" evidence="1"/>
<keyword evidence="1" id="KW-0812">Transmembrane</keyword>
<feature type="transmembrane region" description="Helical" evidence="1">
    <location>
        <begin position="20"/>
        <end position="42"/>
    </location>
</feature>
<dbReference type="InterPro" id="IPR003918">
    <property type="entry name" value="NADH_UbQ_OxRdtase"/>
</dbReference>
<keyword evidence="1" id="KW-0472">Membrane</keyword>
<keyword evidence="1" id="KW-0679">Respiratory chain</keyword>
<evidence type="ECO:0000259" key="2">
    <source>
        <dbReference type="Pfam" id="PF00361"/>
    </source>
</evidence>
<dbReference type="GO" id="GO:0048039">
    <property type="term" value="F:ubiquinone binding"/>
    <property type="evidence" value="ECO:0007669"/>
    <property type="project" value="TreeGrafter"/>
</dbReference>
<evidence type="ECO:0000256" key="1">
    <source>
        <dbReference type="RuleBase" id="RU003297"/>
    </source>
</evidence>
<dbReference type="EMBL" id="CP014499">
    <property type="protein sequence ID" value="ANB10906.1"/>
    <property type="molecule type" value="Genomic_DNA"/>
</dbReference>
<name>A0A167BWD5_9ASCO</name>
<dbReference type="KEGG" id="slb:AWJ20_5374"/>
<dbReference type="PANTHER" id="PTHR43507">
    <property type="entry name" value="NADH-UBIQUINONE OXIDOREDUCTASE CHAIN 4"/>
    <property type="match status" value="1"/>
</dbReference>
<feature type="domain" description="NADH:quinone oxidoreductase/Mrp antiporter transmembrane" evidence="2">
    <location>
        <begin position="1"/>
        <end position="110"/>
    </location>
</feature>
<keyword evidence="1" id="KW-0813">Transport</keyword>
<comment type="catalytic activity">
    <reaction evidence="1">
        <text>a ubiquinone + NADH + 5 H(+)(in) = a ubiquinol + NAD(+) + 4 H(+)(out)</text>
        <dbReference type="Rhea" id="RHEA:29091"/>
        <dbReference type="Rhea" id="RHEA-COMP:9565"/>
        <dbReference type="Rhea" id="RHEA-COMP:9566"/>
        <dbReference type="ChEBI" id="CHEBI:15378"/>
        <dbReference type="ChEBI" id="CHEBI:16389"/>
        <dbReference type="ChEBI" id="CHEBI:17976"/>
        <dbReference type="ChEBI" id="CHEBI:57540"/>
        <dbReference type="ChEBI" id="CHEBI:57945"/>
        <dbReference type="EC" id="7.1.1.2"/>
    </reaction>
</comment>
<dbReference type="InterPro" id="IPR001750">
    <property type="entry name" value="ND/Mrp_TM"/>
</dbReference>
<dbReference type="PRINTS" id="PR01437">
    <property type="entry name" value="NUOXDRDTASE4"/>
</dbReference>
<feature type="transmembrane region" description="Helical" evidence="1">
    <location>
        <begin position="142"/>
        <end position="161"/>
    </location>
</feature>
<feature type="transmembrane region" description="Helical" evidence="1">
    <location>
        <begin position="88"/>
        <end position="112"/>
    </location>
</feature>
<dbReference type="RefSeq" id="YP_009305705.1">
    <property type="nucleotide sequence ID" value="NC_031346.1"/>
</dbReference>
<comment type="subcellular location">
    <subcellularLocation>
        <location evidence="1">Mitochondrion membrane</location>
        <topology evidence="1">Multi-pass membrane protein</topology>
    </subcellularLocation>
</comment>
<dbReference type="KEGG" id="slb:AWJ20_5347"/>
<protein>
    <recommendedName>
        <fullName evidence="1">NADH-ubiquinone oxidoreductase chain 4</fullName>
        <ecNumber evidence="1">7.1.1.2</ecNumber>
    </recommendedName>
</protein>
<dbReference type="GeneID" id="28928576"/>
<organism evidence="4 5">
    <name type="scientific">Sugiyamaella lignohabitans</name>
    <dbReference type="NCBI Taxonomy" id="796027"/>
    <lineage>
        <taxon>Eukaryota</taxon>
        <taxon>Fungi</taxon>
        <taxon>Dikarya</taxon>
        <taxon>Ascomycota</taxon>
        <taxon>Saccharomycotina</taxon>
        <taxon>Dipodascomycetes</taxon>
        <taxon>Dipodascales</taxon>
        <taxon>Trichomonascaceae</taxon>
        <taxon>Sugiyamaella</taxon>
    </lineage>
</organism>
<keyword evidence="5" id="KW-1185">Reference proteome</keyword>
<evidence type="ECO:0000313" key="5">
    <source>
        <dbReference type="Proteomes" id="UP000189580"/>
    </source>
</evidence>
<comment type="function">
    <text evidence="1">Core subunit of the mitochondrial membrane respiratory chain NADH dehydrogenase (Complex I) which catalyzes electron transfer from NADH through the respiratory chain, using ubiquinone as an electron acceptor. Essential for the catalytic activity and assembly of complex I.</text>
</comment>
<accession>A0A167BWD5</accession>
<dbReference type="GO" id="GO:0003954">
    <property type="term" value="F:NADH dehydrogenase activity"/>
    <property type="evidence" value="ECO:0007669"/>
    <property type="project" value="TreeGrafter"/>
</dbReference>
<keyword evidence="1 4" id="KW-0496">Mitochondrion</keyword>
<dbReference type="AlphaFoldDB" id="A0A167BWD5"/>
<geneLocation type="mitochondrion" evidence="4"/>
<evidence type="ECO:0000313" key="3">
    <source>
        <dbReference type="EMBL" id="ANB10906.1"/>
    </source>
</evidence>
<keyword evidence="1" id="KW-0830">Ubiquinone</keyword>
<reference evidence="4 5" key="1">
    <citation type="submission" date="2016-02" db="EMBL/GenBank/DDBJ databases">
        <title>Complete genome sequence and transcriptome regulation of the pentose utilising yeast Sugiyamaella lignohabitans.</title>
        <authorList>
            <person name="Bellasio M."/>
            <person name="Peymann A."/>
            <person name="Valli M."/>
            <person name="Sipitzky M."/>
            <person name="Graf A."/>
            <person name="Sauer M."/>
            <person name="Marx H."/>
            <person name="Mattanovich D."/>
        </authorList>
    </citation>
    <scope>NUCLEOTIDE SEQUENCE [LARGE SCALE GENOMIC DNA]</scope>
    <source>
        <strain evidence="4 5">CBS 10342</strain>
    </source>
</reference>
<dbReference type="Proteomes" id="UP000189580">
    <property type="component" value="Mitochondrion"/>
</dbReference>
<gene>
    <name evidence="3" type="ORF">AWJ20_5347</name>
    <name evidence="4" type="ORF">AWJ20_5374</name>
</gene>
<dbReference type="RefSeq" id="YP_009305700.1">
    <property type="nucleotide sequence ID" value="NC_031346.1"/>
</dbReference>
<comment type="similarity">
    <text evidence="1">Belongs to the complex I subunit 4 family.</text>
</comment>
<dbReference type="EMBL" id="CP014499">
    <property type="protein sequence ID" value="ANB10911.1"/>
    <property type="molecule type" value="Genomic_DNA"/>
</dbReference>
<keyword evidence="1" id="KW-1133">Transmembrane helix</keyword>
<keyword evidence="1" id="KW-0520">NAD</keyword>
<dbReference type="GO" id="GO:0031966">
    <property type="term" value="C:mitochondrial membrane"/>
    <property type="evidence" value="ECO:0007669"/>
    <property type="project" value="UniProtKB-SubCell"/>
</dbReference>
<keyword evidence="1" id="KW-0249">Electron transport</keyword>